<keyword evidence="3" id="KW-1185">Reference proteome</keyword>
<accession>A0A919Q2M3</accession>
<dbReference type="AlphaFoldDB" id="A0A919Q2M3"/>
<sequence length="287" mass="31150">MQGSWRELVQIKRPPAPTPASRRLRRIVLLTAVLTLAADLVNLEYSTEGGFGLGVRTFWAMLRALGFLFLMREIRWGRLTARPFGLILAITTVFASARLAQPRADGYLPPWPVLVALAVILALCAVVVWQLFRSPDIAAHLTRRPPKRPIPPWALTARVAALSYSALLTVPCLVAAGTLWDEPRQPRSTAVPLVISWFVLGIAIAFVASLISFAMMFGHTWARVLLAMISVFVLVVQPVLCWLMLGADGLIRDGIPLVLAALVCLYGLARSGAGRPDMAAGTSSAPV</sequence>
<name>A0A919Q2M3_9ACTN</name>
<feature type="transmembrane region" description="Helical" evidence="1">
    <location>
        <begin position="83"/>
        <end position="101"/>
    </location>
</feature>
<protein>
    <submittedName>
        <fullName evidence="2">Uncharacterized protein</fullName>
    </submittedName>
</protein>
<proteinExistence type="predicted"/>
<feature type="transmembrane region" description="Helical" evidence="1">
    <location>
        <begin position="153"/>
        <end position="180"/>
    </location>
</feature>
<feature type="transmembrane region" description="Helical" evidence="1">
    <location>
        <begin position="113"/>
        <end position="132"/>
    </location>
</feature>
<dbReference type="Proteomes" id="UP000660611">
    <property type="component" value="Unassembled WGS sequence"/>
</dbReference>
<evidence type="ECO:0000313" key="3">
    <source>
        <dbReference type="Proteomes" id="UP000660611"/>
    </source>
</evidence>
<gene>
    <name evidence="2" type="ORF">Dsi01nite_107860</name>
</gene>
<evidence type="ECO:0000313" key="2">
    <source>
        <dbReference type="EMBL" id="GIG52745.1"/>
    </source>
</evidence>
<keyword evidence="1" id="KW-0472">Membrane</keyword>
<feature type="transmembrane region" description="Helical" evidence="1">
    <location>
        <begin position="251"/>
        <end position="269"/>
    </location>
</feature>
<keyword evidence="1" id="KW-1133">Transmembrane helix</keyword>
<feature type="transmembrane region" description="Helical" evidence="1">
    <location>
        <begin position="224"/>
        <end position="245"/>
    </location>
</feature>
<evidence type="ECO:0000256" key="1">
    <source>
        <dbReference type="SAM" id="Phobius"/>
    </source>
</evidence>
<organism evidence="2 3">
    <name type="scientific">Dactylosporangium siamense</name>
    <dbReference type="NCBI Taxonomy" id="685454"/>
    <lineage>
        <taxon>Bacteria</taxon>
        <taxon>Bacillati</taxon>
        <taxon>Actinomycetota</taxon>
        <taxon>Actinomycetes</taxon>
        <taxon>Micromonosporales</taxon>
        <taxon>Micromonosporaceae</taxon>
        <taxon>Dactylosporangium</taxon>
    </lineage>
</organism>
<feature type="transmembrane region" description="Helical" evidence="1">
    <location>
        <begin position="53"/>
        <end position="71"/>
    </location>
</feature>
<feature type="transmembrane region" description="Helical" evidence="1">
    <location>
        <begin position="192"/>
        <end position="217"/>
    </location>
</feature>
<reference evidence="2" key="1">
    <citation type="submission" date="2021-01" db="EMBL/GenBank/DDBJ databases">
        <title>Whole genome shotgun sequence of Dactylosporangium siamense NBRC 106093.</title>
        <authorList>
            <person name="Komaki H."/>
            <person name="Tamura T."/>
        </authorList>
    </citation>
    <scope>NUCLEOTIDE SEQUENCE</scope>
    <source>
        <strain evidence="2">NBRC 106093</strain>
    </source>
</reference>
<dbReference type="EMBL" id="BONQ01000187">
    <property type="protein sequence ID" value="GIG52745.1"/>
    <property type="molecule type" value="Genomic_DNA"/>
</dbReference>
<comment type="caution">
    <text evidence="2">The sequence shown here is derived from an EMBL/GenBank/DDBJ whole genome shotgun (WGS) entry which is preliminary data.</text>
</comment>
<keyword evidence="1" id="KW-0812">Transmembrane</keyword>